<name>A0ACC1AZQ7_9ROSI</name>
<sequence length="1106" mass="122092">MAFQVHLFILISLFTFPFLASASELAGNPSVPLFTFSWLDDKNKFLAGDTAAIRIIVLGNFDSQGNASLEKSAFKPSLTINDKVGNSCYISGVVLETSGDTSNWRVLFTPILVGLFNLLILDDPFKVLDSSLHFYVDPGPMYPSVCVASWMGGVNEFEAGTKATFLILPKDAFGNNVSSTSNDSSSFNFTVSVFYANAGDLSFCVEGGKQTLNGSPLPFKVNPGRLHISSCQAKWKYEVVAWQIFSKMEVFVHQHDQYGNLVPGIYAFDADIVEKETNLSIPVVDLHFEEVTPGIQLLSFTIQESGNFLLTISDMKHNISISNMPFAYSVFVGYCDGLSSVVNGSGLNASVAGEISVFSVYLNDNFRFPSPVELEMLQVQIIREIDSYQIQPRILPTQIINGSGSTEELNNGSIDQLAIAVAPSVDQTNTSSENSTVLASAFDVTYIPERSGIYKILVLCGNIVLNGGLPFTMEVKAGEINISLSGAVKFSPKVQRLITHDVVVQLLDSFSNPILSQQSRLKLEIASVNNSGFSSWMFEDNNDGSYSGRYLAMDVGTYEMCVSFDGTRFLPCPFGVYVYSSQYFPKAYDDIVSVWEDESIAFDALDNDYLAGDWASIVEFSKPGFGSLLQSGRIFRYTPYKDYIGNDSFSYTISDVNGNLATAAVNISVLSIPPQFVSFPSQLQATEDSISPRFGGFSGFGIRYSEMMENISVTLTAKSGTVFLSSMQMQFWQPMWSGLSVRNGNENMKDLIIEGSVDVINFTLQSIQYLGNENFYGEDTIRISARNRNGNNDLDIPIFVEPVNDPPFIEVPQHIILNATGDESQIFKRDRDKFNFCIGDPDINKYPGGASHFVVAFSMEVSDGLLLTSLPAELINETELKLKGSYLWQPLQTYVTISKHFKVQASGIRFRATVDDCNTVMQQLFYHGEEHNVVLTVKVNDMGHYGCYPDCAEKFFVPLQAEATVNLIRRRPMSSLVAHTLGSAIVIEFIMVLFLGVLLLFFTCKCAILLVNERRGRHTKNSELSEMQSSKKETSRTNLPADDTSYFTGCCSTSFMFSNPPSSFRQRSCRGNEGGELVKDITHPSEASGDESLHSLMPLSIEKAAD</sequence>
<comment type="caution">
    <text evidence="1">The sequence shown here is derived from an EMBL/GenBank/DDBJ whole genome shotgun (WGS) entry which is preliminary data.</text>
</comment>
<reference evidence="2" key="1">
    <citation type="journal article" date="2023" name="G3 (Bethesda)">
        <title>Genome assembly and association tests identify interacting loci associated with vigor, precocity, and sex in interspecific pistachio rootstocks.</title>
        <authorList>
            <person name="Palmer W."/>
            <person name="Jacygrad E."/>
            <person name="Sagayaradj S."/>
            <person name="Cavanaugh K."/>
            <person name="Han R."/>
            <person name="Bertier L."/>
            <person name="Beede B."/>
            <person name="Kafkas S."/>
            <person name="Golino D."/>
            <person name="Preece J."/>
            <person name="Michelmore R."/>
        </authorList>
    </citation>
    <scope>NUCLEOTIDE SEQUENCE [LARGE SCALE GENOMIC DNA]</scope>
</reference>
<dbReference type="EMBL" id="CM047903">
    <property type="protein sequence ID" value="KAJ0092129.1"/>
    <property type="molecule type" value="Genomic_DNA"/>
</dbReference>
<protein>
    <submittedName>
        <fullName evidence="1">Uncharacterized protein</fullName>
    </submittedName>
</protein>
<accession>A0ACC1AZQ7</accession>
<organism evidence="1 2">
    <name type="scientific">Pistacia atlantica</name>
    <dbReference type="NCBI Taxonomy" id="434234"/>
    <lineage>
        <taxon>Eukaryota</taxon>
        <taxon>Viridiplantae</taxon>
        <taxon>Streptophyta</taxon>
        <taxon>Embryophyta</taxon>
        <taxon>Tracheophyta</taxon>
        <taxon>Spermatophyta</taxon>
        <taxon>Magnoliopsida</taxon>
        <taxon>eudicotyledons</taxon>
        <taxon>Gunneridae</taxon>
        <taxon>Pentapetalae</taxon>
        <taxon>rosids</taxon>
        <taxon>malvids</taxon>
        <taxon>Sapindales</taxon>
        <taxon>Anacardiaceae</taxon>
        <taxon>Pistacia</taxon>
    </lineage>
</organism>
<gene>
    <name evidence="1" type="ORF">Patl1_25018</name>
</gene>
<keyword evidence="2" id="KW-1185">Reference proteome</keyword>
<evidence type="ECO:0000313" key="1">
    <source>
        <dbReference type="EMBL" id="KAJ0092129.1"/>
    </source>
</evidence>
<proteinExistence type="predicted"/>
<dbReference type="Proteomes" id="UP001164250">
    <property type="component" value="Chromosome 7"/>
</dbReference>
<evidence type="ECO:0000313" key="2">
    <source>
        <dbReference type="Proteomes" id="UP001164250"/>
    </source>
</evidence>